<dbReference type="EMBL" id="JAINZZ010000006">
    <property type="protein sequence ID" value="MBY8877539.1"/>
    <property type="molecule type" value="Genomic_DNA"/>
</dbReference>
<dbReference type="RefSeq" id="WP_222961694.1">
    <property type="nucleotide sequence ID" value="NZ_JAINZZ010000006.1"/>
</dbReference>
<accession>A0ABS7Q323</accession>
<keyword evidence="2" id="KW-1185">Reference proteome</keyword>
<reference evidence="1 2" key="1">
    <citation type="submission" date="2021-08" db="EMBL/GenBank/DDBJ databases">
        <title>WGS of actinomycetes from Thailand.</title>
        <authorList>
            <person name="Thawai C."/>
        </authorList>
    </citation>
    <scope>NUCLEOTIDE SEQUENCE [LARGE SCALE GENOMIC DNA]</scope>
    <source>
        <strain evidence="1 2">PLK6-54</strain>
    </source>
</reference>
<proteinExistence type="predicted"/>
<protein>
    <submittedName>
        <fullName evidence="1">Uncharacterized protein</fullName>
    </submittedName>
</protein>
<gene>
    <name evidence="1" type="ORF">K7862_07810</name>
</gene>
<dbReference type="InterPro" id="IPR049975">
    <property type="entry name" value="SAV_915-like_dom"/>
</dbReference>
<sequence>MTDTLSTDDPEPADRLPAGLLYVPVRPGPFGIAARMFRTPLGDRTAVGFTSHRRMTEVLGPDQACTRLSVPALRSLAEPLGVTTLTVDPQLAAPAVRNGDEAGPLPARPSPAAVADLVRAPSPGPVAASVPGAVPRPAPALRAAPALAKRPALAKAPALRAAPAAAAARKAERRWDPQMVGVLRVTAMAAAVEALTLWIG</sequence>
<comment type="caution">
    <text evidence="1">The sequence shown here is derived from an EMBL/GenBank/DDBJ whole genome shotgun (WGS) entry which is preliminary data.</text>
</comment>
<evidence type="ECO:0000313" key="1">
    <source>
        <dbReference type="EMBL" id="MBY8877539.1"/>
    </source>
</evidence>
<name>A0ABS7Q323_9ACTN</name>
<dbReference type="Proteomes" id="UP000778578">
    <property type="component" value="Unassembled WGS sequence"/>
</dbReference>
<dbReference type="NCBIfam" id="NF042914">
    <property type="entry name" value="SAV915_dom"/>
    <property type="match status" value="1"/>
</dbReference>
<evidence type="ECO:0000313" key="2">
    <source>
        <dbReference type="Proteomes" id="UP000778578"/>
    </source>
</evidence>
<organism evidence="1 2">
    <name type="scientific">Actinacidiphila acidipaludis</name>
    <dbReference type="NCBI Taxonomy" id="2873382"/>
    <lineage>
        <taxon>Bacteria</taxon>
        <taxon>Bacillati</taxon>
        <taxon>Actinomycetota</taxon>
        <taxon>Actinomycetes</taxon>
        <taxon>Kitasatosporales</taxon>
        <taxon>Streptomycetaceae</taxon>
        <taxon>Actinacidiphila</taxon>
    </lineage>
</organism>